<evidence type="ECO:0000313" key="3">
    <source>
        <dbReference type="Proteomes" id="UP001153269"/>
    </source>
</evidence>
<evidence type="ECO:0000256" key="1">
    <source>
        <dbReference type="SAM" id="MobiDB-lite"/>
    </source>
</evidence>
<keyword evidence="3" id="KW-1185">Reference proteome</keyword>
<organism evidence="2 3">
    <name type="scientific">Pleuronectes platessa</name>
    <name type="common">European plaice</name>
    <dbReference type="NCBI Taxonomy" id="8262"/>
    <lineage>
        <taxon>Eukaryota</taxon>
        <taxon>Metazoa</taxon>
        <taxon>Chordata</taxon>
        <taxon>Craniata</taxon>
        <taxon>Vertebrata</taxon>
        <taxon>Euteleostomi</taxon>
        <taxon>Actinopterygii</taxon>
        <taxon>Neopterygii</taxon>
        <taxon>Teleostei</taxon>
        <taxon>Neoteleostei</taxon>
        <taxon>Acanthomorphata</taxon>
        <taxon>Carangaria</taxon>
        <taxon>Pleuronectiformes</taxon>
        <taxon>Pleuronectoidei</taxon>
        <taxon>Pleuronectidae</taxon>
        <taxon>Pleuronectes</taxon>
    </lineage>
</organism>
<dbReference type="AlphaFoldDB" id="A0A9N7YZJ0"/>
<feature type="compositionally biased region" description="Basic and acidic residues" evidence="1">
    <location>
        <begin position="82"/>
        <end position="92"/>
    </location>
</feature>
<reference evidence="2" key="1">
    <citation type="submission" date="2020-03" db="EMBL/GenBank/DDBJ databases">
        <authorList>
            <person name="Weist P."/>
        </authorList>
    </citation>
    <scope>NUCLEOTIDE SEQUENCE</scope>
</reference>
<gene>
    <name evidence="2" type="ORF">PLEPLA_LOCUS31203</name>
</gene>
<feature type="compositionally biased region" description="Basic and acidic residues" evidence="1">
    <location>
        <begin position="50"/>
        <end position="70"/>
    </location>
</feature>
<accession>A0A9N7YZJ0</accession>
<dbReference type="EMBL" id="CADEAL010003112">
    <property type="protein sequence ID" value="CAB1443487.1"/>
    <property type="molecule type" value="Genomic_DNA"/>
</dbReference>
<comment type="caution">
    <text evidence="2">The sequence shown here is derived from an EMBL/GenBank/DDBJ whole genome shotgun (WGS) entry which is preliminary data.</text>
</comment>
<feature type="region of interest" description="Disordered" evidence="1">
    <location>
        <begin position="44"/>
        <end position="92"/>
    </location>
</feature>
<proteinExistence type="predicted"/>
<evidence type="ECO:0000313" key="2">
    <source>
        <dbReference type="EMBL" id="CAB1443487.1"/>
    </source>
</evidence>
<dbReference type="Proteomes" id="UP001153269">
    <property type="component" value="Unassembled WGS sequence"/>
</dbReference>
<name>A0A9N7YZJ0_PLEPL</name>
<sequence>MLTLERPEFSNTLIFLSNLSHCASYLFSIVHFSLDDILRNVKPQGSVSQKQKENEKEWGGGRRISLREDTAGQETTWHRQQKHSEHMADCQQ</sequence>
<protein>
    <submittedName>
        <fullName evidence="2">Uncharacterized protein</fullName>
    </submittedName>
</protein>